<keyword evidence="1" id="KW-0812">Transmembrane</keyword>
<dbReference type="AlphaFoldDB" id="A0A380JER8"/>
<evidence type="ECO:0000256" key="1">
    <source>
        <dbReference type="SAM" id="Phobius"/>
    </source>
</evidence>
<dbReference type="Proteomes" id="UP000254082">
    <property type="component" value="Unassembled WGS sequence"/>
</dbReference>
<dbReference type="InterPro" id="IPR046007">
    <property type="entry name" value="DUF5963"/>
</dbReference>
<feature type="transmembrane region" description="Helical" evidence="1">
    <location>
        <begin position="12"/>
        <end position="32"/>
    </location>
</feature>
<organism evidence="2 3">
    <name type="scientific">Streptococcus downei MFe28</name>
    <dbReference type="NCBI Taxonomy" id="764290"/>
    <lineage>
        <taxon>Bacteria</taxon>
        <taxon>Bacillati</taxon>
        <taxon>Bacillota</taxon>
        <taxon>Bacilli</taxon>
        <taxon>Lactobacillales</taxon>
        <taxon>Streptococcaceae</taxon>
        <taxon>Streptococcus</taxon>
    </lineage>
</organism>
<dbReference type="NCBIfam" id="NF033904">
    <property type="entry name" value="LlsX_fam"/>
    <property type="match status" value="1"/>
</dbReference>
<protein>
    <submittedName>
        <fullName evidence="2">Uncharacterized protein</fullName>
    </submittedName>
</protein>
<keyword evidence="1" id="KW-1133">Transmembrane helix</keyword>
<dbReference type="Pfam" id="PF19388">
    <property type="entry name" value="DUF5963"/>
    <property type="match status" value="1"/>
</dbReference>
<keyword evidence="1" id="KW-0472">Membrane</keyword>
<dbReference type="OrthoDB" id="9878281at2"/>
<evidence type="ECO:0000313" key="3">
    <source>
        <dbReference type="Proteomes" id="UP000254082"/>
    </source>
</evidence>
<sequence length="102" mass="11550">MGPTIKSGLKMILTLLVGLLAGMAVLSIKIWFGIQAAYKAQLAQSTISFFGLPIYRLIKLGSSYHETGDYGTNRGWICFGFMLLTVFLQYILGNWWRNRRLK</sequence>
<evidence type="ECO:0000313" key="2">
    <source>
        <dbReference type="EMBL" id="SUN35506.1"/>
    </source>
</evidence>
<accession>A0A380JER8</accession>
<gene>
    <name evidence="2" type="ORF">NCTC11391_00533</name>
</gene>
<name>A0A380JER8_STRDO</name>
<dbReference type="EMBL" id="UHFA01000002">
    <property type="protein sequence ID" value="SUN35506.1"/>
    <property type="molecule type" value="Genomic_DNA"/>
</dbReference>
<proteinExistence type="predicted"/>
<keyword evidence="3" id="KW-1185">Reference proteome</keyword>
<reference evidence="2 3" key="1">
    <citation type="submission" date="2018-06" db="EMBL/GenBank/DDBJ databases">
        <authorList>
            <consortium name="Pathogen Informatics"/>
            <person name="Doyle S."/>
        </authorList>
    </citation>
    <scope>NUCLEOTIDE SEQUENCE [LARGE SCALE GENOMIC DNA]</scope>
    <source>
        <strain evidence="3">NCTC 11391</strain>
    </source>
</reference>
<dbReference type="RefSeq" id="WP_002999029.1">
    <property type="nucleotide sequence ID" value="NZ_UHFA01000002.1"/>
</dbReference>
<feature type="transmembrane region" description="Helical" evidence="1">
    <location>
        <begin position="74"/>
        <end position="92"/>
    </location>
</feature>